<keyword evidence="3" id="KW-1185">Reference proteome</keyword>
<evidence type="ECO:0000313" key="2">
    <source>
        <dbReference type="EMBL" id="GJT52802.1"/>
    </source>
</evidence>
<gene>
    <name evidence="2" type="ORF">Tco_0978959</name>
</gene>
<reference evidence="2" key="1">
    <citation type="journal article" date="2022" name="Int. J. Mol. Sci.">
        <title>Draft Genome of Tanacetum Coccineum: Genomic Comparison of Closely Related Tanacetum-Family Plants.</title>
        <authorList>
            <person name="Yamashiro T."/>
            <person name="Shiraishi A."/>
            <person name="Nakayama K."/>
            <person name="Satake H."/>
        </authorList>
    </citation>
    <scope>NUCLEOTIDE SEQUENCE</scope>
</reference>
<dbReference type="EMBL" id="BQNB010016529">
    <property type="protein sequence ID" value="GJT52802.1"/>
    <property type="molecule type" value="Genomic_DNA"/>
</dbReference>
<dbReference type="Proteomes" id="UP001151760">
    <property type="component" value="Unassembled WGS sequence"/>
</dbReference>
<feature type="region of interest" description="Disordered" evidence="1">
    <location>
        <begin position="42"/>
        <end position="61"/>
    </location>
</feature>
<name>A0ABQ5EPJ6_9ASTR</name>
<accession>A0ABQ5EPJ6</accession>
<evidence type="ECO:0000313" key="3">
    <source>
        <dbReference type="Proteomes" id="UP001151760"/>
    </source>
</evidence>
<sequence length="367" mass="40128">MVKVSLHTLVMASLFIGRDPSTLRLRGEAFYGAFNRAFDGAFEGPSTGPSTGPSRRRVEGMGRHPSCTWVFVGAGKKAFGGSSKRRIGALTGPSTGPLRRRLGASRRRSGVFSELNSERKRRLHPLGEYIITLSTNGKLRTRVTITLVNGAEGHTLKGAELRVADSHTSNHNEDDFTPSETFKDFPSAFGMLLQRLHAVEKAATKWQATTNVALCCEGCNKAYLQLRRLPHRLQATAKAATLLTGCYKGLIIAGPTDDAIDYAKRSTYQAPMEAVTHVMRRSWVAVMEIMPIDQGLRRGLRGVLRGLLQGLLRGLKGEGQGLFEEKAGGFDRAFYGEKTGGFDRAFYGAFEEKVGGFEEKAEGLLQT</sequence>
<evidence type="ECO:0000256" key="1">
    <source>
        <dbReference type="SAM" id="MobiDB-lite"/>
    </source>
</evidence>
<comment type="caution">
    <text evidence="2">The sequence shown here is derived from an EMBL/GenBank/DDBJ whole genome shotgun (WGS) entry which is preliminary data.</text>
</comment>
<organism evidence="2 3">
    <name type="scientific">Tanacetum coccineum</name>
    <dbReference type="NCBI Taxonomy" id="301880"/>
    <lineage>
        <taxon>Eukaryota</taxon>
        <taxon>Viridiplantae</taxon>
        <taxon>Streptophyta</taxon>
        <taxon>Embryophyta</taxon>
        <taxon>Tracheophyta</taxon>
        <taxon>Spermatophyta</taxon>
        <taxon>Magnoliopsida</taxon>
        <taxon>eudicotyledons</taxon>
        <taxon>Gunneridae</taxon>
        <taxon>Pentapetalae</taxon>
        <taxon>asterids</taxon>
        <taxon>campanulids</taxon>
        <taxon>Asterales</taxon>
        <taxon>Asteraceae</taxon>
        <taxon>Asteroideae</taxon>
        <taxon>Anthemideae</taxon>
        <taxon>Anthemidinae</taxon>
        <taxon>Tanacetum</taxon>
    </lineage>
</organism>
<protein>
    <submittedName>
        <fullName evidence="2">Uncharacterized protein</fullName>
    </submittedName>
</protein>
<proteinExistence type="predicted"/>
<reference evidence="2" key="2">
    <citation type="submission" date="2022-01" db="EMBL/GenBank/DDBJ databases">
        <authorList>
            <person name="Yamashiro T."/>
            <person name="Shiraishi A."/>
            <person name="Satake H."/>
            <person name="Nakayama K."/>
        </authorList>
    </citation>
    <scope>NUCLEOTIDE SEQUENCE</scope>
</reference>